<dbReference type="OrthoDB" id="1120671at2"/>
<dbReference type="RefSeq" id="WP_109263341.1">
    <property type="nucleotide sequence ID" value="NZ_QEWP01000003.1"/>
</dbReference>
<evidence type="ECO:0000313" key="2">
    <source>
        <dbReference type="EMBL" id="PWE00301.1"/>
    </source>
</evidence>
<dbReference type="GO" id="GO:0016740">
    <property type="term" value="F:transferase activity"/>
    <property type="evidence" value="ECO:0007669"/>
    <property type="project" value="UniProtKB-KW"/>
</dbReference>
<evidence type="ECO:0000259" key="1">
    <source>
        <dbReference type="PROSITE" id="PS51729"/>
    </source>
</evidence>
<dbReference type="Pfam" id="PF14542">
    <property type="entry name" value="Acetyltransf_CG"/>
    <property type="match status" value="1"/>
</dbReference>
<protein>
    <submittedName>
        <fullName evidence="2">N-acetyltransferase</fullName>
    </submittedName>
</protein>
<reference evidence="2 3" key="1">
    <citation type="submission" date="2018-05" db="EMBL/GenBank/DDBJ databases">
        <title>Marinilabilia rubrum sp. nov., isolated from saltern sediment.</title>
        <authorList>
            <person name="Zhang R."/>
        </authorList>
    </citation>
    <scope>NUCLEOTIDE SEQUENCE [LARGE SCALE GENOMIC DNA]</scope>
    <source>
        <strain evidence="2 3">WTE16</strain>
    </source>
</reference>
<dbReference type="Proteomes" id="UP000244956">
    <property type="component" value="Unassembled WGS sequence"/>
</dbReference>
<accession>A0A2U2BB66</accession>
<dbReference type="PROSITE" id="PS51729">
    <property type="entry name" value="GNAT_YJDJ"/>
    <property type="match status" value="1"/>
</dbReference>
<organism evidence="2 3">
    <name type="scientific">Marinilabilia rubra</name>
    <dbReference type="NCBI Taxonomy" id="2162893"/>
    <lineage>
        <taxon>Bacteria</taxon>
        <taxon>Pseudomonadati</taxon>
        <taxon>Bacteroidota</taxon>
        <taxon>Bacteroidia</taxon>
        <taxon>Marinilabiliales</taxon>
        <taxon>Marinilabiliaceae</taxon>
        <taxon>Marinilabilia</taxon>
    </lineage>
</organism>
<sequence length="96" mass="11236">MELPEISINKDKKRFELQVDHHTAKLYYEAYEPSVWRLTSTQVPGDLKGQGVGSSLVKQTVQYCRNNHIRVIPECPFIVKYMDRHPEMKDVLFEQG</sequence>
<dbReference type="EMBL" id="QEWP01000003">
    <property type="protein sequence ID" value="PWE00301.1"/>
    <property type="molecule type" value="Genomic_DNA"/>
</dbReference>
<keyword evidence="3" id="KW-1185">Reference proteome</keyword>
<feature type="domain" description="N-acetyltransferase" evidence="1">
    <location>
        <begin position="7"/>
        <end position="93"/>
    </location>
</feature>
<dbReference type="InterPro" id="IPR016181">
    <property type="entry name" value="Acyl_CoA_acyltransferase"/>
</dbReference>
<dbReference type="PANTHER" id="PTHR31435:SF10">
    <property type="entry name" value="BSR4717 PROTEIN"/>
    <property type="match status" value="1"/>
</dbReference>
<dbReference type="AlphaFoldDB" id="A0A2U2BB66"/>
<dbReference type="InterPro" id="IPR031165">
    <property type="entry name" value="GNAT_YJDJ"/>
</dbReference>
<evidence type="ECO:0000313" key="3">
    <source>
        <dbReference type="Proteomes" id="UP000244956"/>
    </source>
</evidence>
<gene>
    <name evidence="2" type="ORF">DDZ16_05005</name>
</gene>
<proteinExistence type="predicted"/>
<name>A0A2U2BB66_9BACT</name>
<dbReference type="Gene3D" id="3.40.630.30">
    <property type="match status" value="1"/>
</dbReference>
<dbReference type="PANTHER" id="PTHR31435">
    <property type="entry name" value="PROTEIN NATD1"/>
    <property type="match status" value="1"/>
</dbReference>
<comment type="caution">
    <text evidence="2">The sequence shown here is derived from an EMBL/GenBank/DDBJ whole genome shotgun (WGS) entry which is preliminary data.</text>
</comment>
<dbReference type="SUPFAM" id="SSF55729">
    <property type="entry name" value="Acyl-CoA N-acyltransferases (Nat)"/>
    <property type="match status" value="1"/>
</dbReference>
<dbReference type="InterPro" id="IPR045057">
    <property type="entry name" value="Gcn5-rel_NAT"/>
</dbReference>
<keyword evidence="2" id="KW-0808">Transferase</keyword>